<feature type="region of interest" description="Disordered" evidence="1">
    <location>
        <begin position="1"/>
        <end position="39"/>
    </location>
</feature>
<sequence>MVIVDSRQETPELDETVHAGHRSRDDGKQRSGKTCRSIT</sequence>
<accession>A0A183LQ88</accession>
<protein>
    <submittedName>
        <fullName evidence="2">Uncharacterized protein</fullName>
    </submittedName>
</protein>
<keyword evidence="3" id="KW-1185">Reference proteome</keyword>
<gene>
    <name evidence="2" type="ORF">SMRZ_LOCUS5963</name>
</gene>
<name>A0A183LQ88_9TREM</name>
<proteinExistence type="predicted"/>
<dbReference type="EMBL" id="UZAI01002149">
    <property type="protein sequence ID" value="VDO68710.1"/>
    <property type="molecule type" value="Genomic_DNA"/>
</dbReference>
<evidence type="ECO:0000313" key="3">
    <source>
        <dbReference type="Proteomes" id="UP000277204"/>
    </source>
</evidence>
<dbReference type="AlphaFoldDB" id="A0A183LQ88"/>
<evidence type="ECO:0000313" key="2">
    <source>
        <dbReference type="EMBL" id="VDO68710.1"/>
    </source>
</evidence>
<reference evidence="2 3" key="1">
    <citation type="submission" date="2018-11" db="EMBL/GenBank/DDBJ databases">
        <authorList>
            <consortium name="Pathogen Informatics"/>
        </authorList>
    </citation>
    <scope>NUCLEOTIDE SEQUENCE [LARGE SCALE GENOMIC DNA]</scope>
    <source>
        <strain evidence="2 3">Zambia</strain>
    </source>
</reference>
<dbReference type="Proteomes" id="UP000277204">
    <property type="component" value="Unassembled WGS sequence"/>
</dbReference>
<feature type="compositionally biased region" description="Basic and acidic residues" evidence="1">
    <location>
        <begin position="1"/>
        <end position="29"/>
    </location>
</feature>
<evidence type="ECO:0000256" key="1">
    <source>
        <dbReference type="SAM" id="MobiDB-lite"/>
    </source>
</evidence>
<organism evidence="2 3">
    <name type="scientific">Schistosoma margrebowiei</name>
    <dbReference type="NCBI Taxonomy" id="48269"/>
    <lineage>
        <taxon>Eukaryota</taxon>
        <taxon>Metazoa</taxon>
        <taxon>Spiralia</taxon>
        <taxon>Lophotrochozoa</taxon>
        <taxon>Platyhelminthes</taxon>
        <taxon>Trematoda</taxon>
        <taxon>Digenea</taxon>
        <taxon>Strigeidida</taxon>
        <taxon>Schistosomatoidea</taxon>
        <taxon>Schistosomatidae</taxon>
        <taxon>Schistosoma</taxon>
    </lineage>
</organism>